<comment type="function">
    <text evidence="5">Part of the ABC transporter complex HmuTUV involved in hemin import. Responsible for energy coupling to the transport system.</text>
</comment>
<organism evidence="7 8">
    <name type="scientific">Halomonas colorata</name>
    <dbReference type="NCBI Taxonomy" id="2742615"/>
    <lineage>
        <taxon>Bacteria</taxon>
        <taxon>Pseudomonadati</taxon>
        <taxon>Pseudomonadota</taxon>
        <taxon>Gammaproteobacteria</taxon>
        <taxon>Oceanospirillales</taxon>
        <taxon>Halomonadaceae</taxon>
        <taxon>Halomonas</taxon>
    </lineage>
</organism>
<dbReference type="PANTHER" id="PTHR42794">
    <property type="entry name" value="HEMIN IMPORT ATP-BINDING PROTEIN HMUV"/>
    <property type="match status" value="1"/>
</dbReference>
<dbReference type="Pfam" id="PF00005">
    <property type="entry name" value="ABC_tran"/>
    <property type="match status" value="1"/>
</dbReference>
<evidence type="ECO:0000313" key="7">
    <source>
        <dbReference type="EMBL" id="MBE0462131.1"/>
    </source>
</evidence>
<dbReference type="InterPro" id="IPR017871">
    <property type="entry name" value="ABC_transporter-like_CS"/>
</dbReference>
<keyword evidence="8" id="KW-1185">Reference proteome</keyword>
<dbReference type="CDD" id="cd03214">
    <property type="entry name" value="ABC_Iron-Siderophores_B12_Hemin"/>
    <property type="match status" value="1"/>
</dbReference>
<comment type="caution">
    <text evidence="7">The sequence shown here is derived from an EMBL/GenBank/DDBJ whole genome shotgun (WGS) entry which is preliminary data.</text>
</comment>
<evidence type="ECO:0000256" key="4">
    <source>
        <dbReference type="ARBA" id="ARBA00022967"/>
    </source>
</evidence>
<keyword evidence="4" id="KW-1278">Translocase</keyword>
<proteinExistence type="predicted"/>
<protein>
    <submittedName>
        <fullName evidence="7">ATP-binding cassette domain-containing protein</fullName>
    </submittedName>
</protein>
<dbReference type="RefSeq" id="WP_192536649.1">
    <property type="nucleotide sequence ID" value="NZ_RRZB01000002.1"/>
</dbReference>
<dbReference type="InterPro" id="IPR027417">
    <property type="entry name" value="P-loop_NTPase"/>
</dbReference>
<keyword evidence="1" id="KW-0813">Transport</keyword>
<evidence type="ECO:0000256" key="3">
    <source>
        <dbReference type="ARBA" id="ARBA00022840"/>
    </source>
</evidence>
<dbReference type="SUPFAM" id="SSF52540">
    <property type="entry name" value="P-loop containing nucleoside triphosphate hydrolases"/>
    <property type="match status" value="1"/>
</dbReference>
<accession>A0ABR9FTZ9</accession>
<dbReference type="EMBL" id="RRZB01000002">
    <property type="protein sequence ID" value="MBE0462131.1"/>
    <property type="molecule type" value="Genomic_DNA"/>
</dbReference>
<dbReference type="SMART" id="SM00382">
    <property type="entry name" value="AAA"/>
    <property type="match status" value="1"/>
</dbReference>
<sequence>MLTLHQAGFTSIPALAPIDGEIHPGELLAIVGPNGAGKSTLLSMLSGYRRCEQGSVQLDGHLLHEWEITALANRRALVAQQEPVGFDWRVEELVCLGSKPEKALIAELLDDLDLVPLAKRSVLSLSGGERQRVMIARGACQLLSRRSNTAKDGGLLLLDEPTSALDIGQQQRLMRQLRAWATQHRMAIVCVLHDLNLAATYADGVWLLHQGQRIAYGKPHHVLTPARIADVYGAEFQATANHAASPPLLALAR</sequence>
<evidence type="ECO:0000259" key="6">
    <source>
        <dbReference type="PROSITE" id="PS50893"/>
    </source>
</evidence>
<dbReference type="Gene3D" id="3.40.50.300">
    <property type="entry name" value="P-loop containing nucleotide triphosphate hydrolases"/>
    <property type="match status" value="1"/>
</dbReference>
<evidence type="ECO:0000256" key="5">
    <source>
        <dbReference type="ARBA" id="ARBA00037066"/>
    </source>
</evidence>
<dbReference type="Proteomes" id="UP001645038">
    <property type="component" value="Unassembled WGS sequence"/>
</dbReference>
<evidence type="ECO:0000256" key="2">
    <source>
        <dbReference type="ARBA" id="ARBA00022741"/>
    </source>
</evidence>
<dbReference type="PROSITE" id="PS50893">
    <property type="entry name" value="ABC_TRANSPORTER_2"/>
    <property type="match status" value="1"/>
</dbReference>
<evidence type="ECO:0000313" key="8">
    <source>
        <dbReference type="Proteomes" id="UP001645038"/>
    </source>
</evidence>
<dbReference type="InterPro" id="IPR003593">
    <property type="entry name" value="AAA+_ATPase"/>
</dbReference>
<gene>
    <name evidence="7" type="ORF">EI547_01480</name>
</gene>
<reference evidence="7 8" key="1">
    <citation type="submission" date="2020-07" db="EMBL/GenBank/DDBJ databases">
        <title>Halophilic bacteria isolated from french cheeses.</title>
        <authorList>
            <person name="Kothe C.I."/>
            <person name="Farah-Kraiem B."/>
            <person name="Renault P."/>
            <person name="Dridi B."/>
        </authorList>
    </citation>
    <scope>NUCLEOTIDE SEQUENCE [LARGE SCALE GENOMIC DNA]</scope>
    <source>
        <strain evidence="7 8">FME20</strain>
    </source>
</reference>
<keyword evidence="3 7" id="KW-0067">ATP-binding</keyword>
<dbReference type="PANTHER" id="PTHR42794:SF1">
    <property type="entry name" value="HEMIN IMPORT ATP-BINDING PROTEIN HMUV"/>
    <property type="match status" value="1"/>
</dbReference>
<feature type="domain" description="ABC transporter" evidence="6">
    <location>
        <begin position="2"/>
        <end position="235"/>
    </location>
</feature>
<dbReference type="GO" id="GO:0005524">
    <property type="term" value="F:ATP binding"/>
    <property type="evidence" value="ECO:0007669"/>
    <property type="project" value="UniProtKB-KW"/>
</dbReference>
<dbReference type="PROSITE" id="PS00211">
    <property type="entry name" value="ABC_TRANSPORTER_1"/>
    <property type="match status" value="1"/>
</dbReference>
<dbReference type="InterPro" id="IPR003439">
    <property type="entry name" value="ABC_transporter-like_ATP-bd"/>
</dbReference>
<keyword evidence="2" id="KW-0547">Nucleotide-binding</keyword>
<evidence type="ECO:0000256" key="1">
    <source>
        <dbReference type="ARBA" id="ARBA00022448"/>
    </source>
</evidence>
<name>A0ABR9FTZ9_9GAMM</name>